<evidence type="ECO:0000313" key="8">
    <source>
        <dbReference type="Proteomes" id="UP001497453"/>
    </source>
</evidence>
<dbReference type="SUPFAM" id="SSF144232">
    <property type="entry name" value="HIT/MYND zinc finger-like"/>
    <property type="match status" value="1"/>
</dbReference>
<proteinExistence type="predicted"/>
<evidence type="ECO:0000256" key="4">
    <source>
        <dbReference type="PROSITE-ProRule" id="PRU00134"/>
    </source>
</evidence>
<dbReference type="Pfam" id="PF01753">
    <property type="entry name" value="zf-MYND"/>
    <property type="match status" value="1"/>
</dbReference>
<sequence>MSVATLNSKRARQTVARCRSLQCLHSKADGTRLFACSGCKIALYCSKECQREDWPSHRRMCGEIQRTASDPRYRQDPPQSLSSPIQQSAPPIINELNDFRKRIFPTLTLVTLNAFSENSPIPLVPYGWEDNIFLLELDRIPNPSQSSPPWTHFRFRNAGIRPIAEVCPEGVDPENDHMRESRLERFDPEGGEGQFGYITISVSCKRGERALTLNSNMRFMRNVTIDTLVEVVDDWKAVLIKQIESITGNGRRR</sequence>
<protein>
    <recommendedName>
        <fullName evidence="6">MYND-type domain-containing protein</fullName>
    </recommendedName>
</protein>
<dbReference type="PROSITE" id="PS50865">
    <property type="entry name" value="ZF_MYND_2"/>
    <property type="match status" value="1"/>
</dbReference>
<dbReference type="Proteomes" id="UP001497453">
    <property type="component" value="Chromosome 11"/>
</dbReference>
<evidence type="ECO:0000313" key="7">
    <source>
        <dbReference type="EMBL" id="CAL1699181.1"/>
    </source>
</evidence>
<dbReference type="EMBL" id="OZ037954">
    <property type="protein sequence ID" value="CAL1699181.1"/>
    <property type="molecule type" value="Genomic_DNA"/>
</dbReference>
<feature type="compositionally biased region" description="Low complexity" evidence="5">
    <location>
        <begin position="76"/>
        <end position="87"/>
    </location>
</feature>
<keyword evidence="1" id="KW-0479">Metal-binding</keyword>
<gene>
    <name evidence="7" type="ORF">GFSPODELE1_LOCUS2542</name>
</gene>
<evidence type="ECO:0000256" key="1">
    <source>
        <dbReference type="ARBA" id="ARBA00022723"/>
    </source>
</evidence>
<name>A0ABP1CU27_9APHY</name>
<dbReference type="InterPro" id="IPR002893">
    <property type="entry name" value="Znf_MYND"/>
</dbReference>
<keyword evidence="3" id="KW-0862">Zinc</keyword>
<keyword evidence="2 4" id="KW-0863">Zinc-finger</keyword>
<evidence type="ECO:0000256" key="5">
    <source>
        <dbReference type="SAM" id="MobiDB-lite"/>
    </source>
</evidence>
<dbReference type="Gene3D" id="6.10.140.2220">
    <property type="match status" value="1"/>
</dbReference>
<feature type="domain" description="MYND-type" evidence="6">
    <location>
        <begin position="20"/>
        <end position="61"/>
    </location>
</feature>
<reference evidence="8" key="1">
    <citation type="submission" date="2024-04" db="EMBL/GenBank/DDBJ databases">
        <authorList>
            <person name="Shaw F."/>
            <person name="Minotto A."/>
        </authorList>
    </citation>
    <scope>NUCLEOTIDE SEQUENCE [LARGE SCALE GENOMIC DNA]</scope>
</reference>
<organism evidence="7 8">
    <name type="scientific">Somion occarium</name>
    <dbReference type="NCBI Taxonomy" id="3059160"/>
    <lineage>
        <taxon>Eukaryota</taxon>
        <taxon>Fungi</taxon>
        <taxon>Dikarya</taxon>
        <taxon>Basidiomycota</taxon>
        <taxon>Agaricomycotina</taxon>
        <taxon>Agaricomycetes</taxon>
        <taxon>Polyporales</taxon>
        <taxon>Cerrenaceae</taxon>
        <taxon>Somion</taxon>
    </lineage>
</organism>
<evidence type="ECO:0000259" key="6">
    <source>
        <dbReference type="PROSITE" id="PS50865"/>
    </source>
</evidence>
<feature type="region of interest" description="Disordered" evidence="5">
    <location>
        <begin position="66"/>
        <end position="87"/>
    </location>
</feature>
<accession>A0ABP1CU27</accession>
<evidence type="ECO:0000256" key="3">
    <source>
        <dbReference type="ARBA" id="ARBA00022833"/>
    </source>
</evidence>
<evidence type="ECO:0000256" key="2">
    <source>
        <dbReference type="ARBA" id="ARBA00022771"/>
    </source>
</evidence>
<keyword evidence="8" id="KW-1185">Reference proteome</keyword>